<evidence type="ECO:0000313" key="2">
    <source>
        <dbReference type="EMBL" id="KAB5589616.1"/>
    </source>
</evidence>
<dbReference type="InterPro" id="IPR036404">
    <property type="entry name" value="Jacalin-like_lectin_dom_sf"/>
</dbReference>
<name>A0A5N5QDU6_9AGAM</name>
<dbReference type="PANTHER" id="PTHR46506">
    <property type="entry name" value="OS05G0143600 PROTEIN"/>
    <property type="match status" value="1"/>
</dbReference>
<evidence type="ECO:0000313" key="3">
    <source>
        <dbReference type="Proteomes" id="UP000383932"/>
    </source>
</evidence>
<sequence>MAATSPLVNKDFLTASVAVFNAAPPGSLTTAIINDHDAQRLADDALQVSVSFKNSSEQLGRVDSEYPGSNWKGQWDPLNERFGELLERVQSISIGGAQYIDDFNANVASKFSPGASDIEADKQLLANWLENNPDDRGLKAESQQISQDFLDLSDNVTGLRDAFSSFATEKGAEFEGELEEMDRSMKSLQQNIAWEQSGAAQAQAALDGVIAGLSMIGGFFESLFTFGQSHKLMDEARERIEKHIRAEADLRRQKDRVAQQARQVAVDKSKLHDVQAAFSILAQDVIDVSGRLNRFANMWATAHSNIIELRDYLEGNADIDSSLVFSLKVNVINSTATLFASEMREFSEALGDLSKAQDRVAYYLSPQFGGSDFTRGVLFNDARLDLDVQHPIVNVTITSGWVIDGITVTYRLRNGQTQTIGHGTTRTSSDTLTLNENEYISAVNGKSGSANNGEPWMGDCVQQLTLVVRNSVTGAQRTYGPFGTAKGLSGSATTWISWSGQLLAFAGRANDSAGQVGLRGIAFVQKK</sequence>
<proteinExistence type="predicted"/>
<organism evidence="2 3">
    <name type="scientific">Ceratobasidium theobromae</name>
    <dbReference type="NCBI Taxonomy" id="1582974"/>
    <lineage>
        <taxon>Eukaryota</taxon>
        <taxon>Fungi</taxon>
        <taxon>Dikarya</taxon>
        <taxon>Basidiomycota</taxon>
        <taxon>Agaricomycotina</taxon>
        <taxon>Agaricomycetes</taxon>
        <taxon>Cantharellales</taxon>
        <taxon>Ceratobasidiaceae</taxon>
        <taxon>Ceratobasidium</taxon>
    </lineage>
</organism>
<gene>
    <name evidence="2" type="ORF">CTheo_6933</name>
</gene>
<accession>A0A5N5QDU6</accession>
<evidence type="ECO:0000259" key="1">
    <source>
        <dbReference type="Pfam" id="PF01419"/>
    </source>
</evidence>
<reference evidence="2 3" key="1">
    <citation type="journal article" date="2019" name="Fungal Biol. Biotechnol.">
        <title>Draft genome sequence of fastidious pathogen Ceratobasidium theobromae, which causes vascular-streak dieback in Theobroma cacao.</title>
        <authorList>
            <person name="Ali S.S."/>
            <person name="Asman A."/>
            <person name="Shao J."/>
            <person name="Firmansyah A.P."/>
            <person name="Susilo A.W."/>
            <person name="Rosmana A."/>
            <person name="McMahon P."/>
            <person name="Junaid M."/>
            <person name="Guest D."/>
            <person name="Kheng T.Y."/>
            <person name="Meinhardt L.W."/>
            <person name="Bailey B.A."/>
        </authorList>
    </citation>
    <scope>NUCLEOTIDE SEQUENCE [LARGE SCALE GENOMIC DNA]</scope>
    <source>
        <strain evidence="2 3">CT2</strain>
    </source>
</reference>
<dbReference type="Proteomes" id="UP000383932">
    <property type="component" value="Unassembled WGS sequence"/>
</dbReference>
<dbReference type="OrthoDB" id="3353688at2759"/>
<dbReference type="EMBL" id="SSOP01000247">
    <property type="protein sequence ID" value="KAB5589616.1"/>
    <property type="molecule type" value="Genomic_DNA"/>
</dbReference>
<feature type="domain" description="Jacalin-type lectin" evidence="1">
    <location>
        <begin position="385"/>
        <end position="515"/>
    </location>
</feature>
<dbReference type="InterPro" id="IPR001229">
    <property type="entry name" value="Jacalin-like_lectin_dom"/>
</dbReference>
<dbReference type="Gene3D" id="2.100.10.30">
    <property type="entry name" value="Jacalin-like lectin domain"/>
    <property type="match status" value="1"/>
</dbReference>
<dbReference type="SUPFAM" id="SSF51101">
    <property type="entry name" value="Mannose-binding lectins"/>
    <property type="match status" value="1"/>
</dbReference>
<comment type="caution">
    <text evidence="2">The sequence shown here is derived from an EMBL/GenBank/DDBJ whole genome shotgun (WGS) entry which is preliminary data.</text>
</comment>
<dbReference type="Pfam" id="PF01419">
    <property type="entry name" value="Jacalin"/>
    <property type="match status" value="1"/>
</dbReference>
<keyword evidence="3" id="KW-1185">Reference proteome</keyword>
<dbReference type="Gene3D" id="1.20.1170.10">
    <property type="match status" value="1"/>
</dbReference>
<protein>
    <recommendedName>
        <fullName evidence="1">Jacalin-type lectin domain-containing protein</fullName>
    </recommendedName>
</protein>
<dbReference type="AlphaFoldDB" id="A0A5N5QDU6"/>